<gene>
    <name evidence="1" type="ORF">Q604_UNBc4C00195G0001</name>
</gene>
<name>W1WFC6_9ZZZZ</name>
<sequence length="96" mass="11328">SWKCIYDCKCARKLSDVDANWGWDSHENRWFYGYTLYALSTYNPEYKIDLPVYLRFVEASRHDSITGVVALAEFRELLPQFKISNYVLDSANDNYP</sequence>
<accession>W1WFC6</accession>
<feature type="non-terminal residue" evidence="1">
    <location>
        <position position="96"/>
    </location>
</feature>
<proteinExistence type="predicted"/>
<feature type="non-terminal residue" evidence="1">
    <location>
        <position position="1"/>
    </location>
</feature>
<comment type="caution">
    <text evidence="1">The sequence shown here is derived from an EMBL/GenBank/DDBJ whole genome shotgun (WGS) entry which is preliminary data.</text>
</comment>
<dbReference type="AlphaFoldDB" id="W1WFC6"/>
<dbReference type="EMBL" id="AZMM01018976">
    <property type="protein sequence ID" value="ETJ15810.1"/>
    <property type="molecule type" value="Genomic_DNA"/>
</dbReference>
<protein>
    <submittedName>
        <fullName evidence="1">Uncharacterized protein</fullName>
    </submittedName>
</protein>
<evidence type="ECO:0000313" key="1">
    <source>
        <dbReference type="EMBL" id="ETJ15810.1"/>
    </source>
</evidence>
<organism evidence="1">
    <name type="scientific">human gut metagenome</name>
    <dbReference type="NCBI Taxonomy" id="408170"/>
    <lineage>
        <taxon>unclassified sequences</taxon>
        <taxon>metagenomes</taxon>
        <taxon>organismal metagenomes</taxon>
    </lineage>
</organism>
<reference evidence="1" key="1">
    <citation type="submission" date="2013-12" db="EMBL/GenBank/DDBJ databases">
        <title>A Varibaculum cambriense genome reconstructed from a premature infant gut community with otherwise low bacterial novelty that shifts toward anaerobic metabolism during the third week of life.</title>
        <authorList>
            <person name="Brown C.T."/>
            <person name="Sharon I."/>
            <person name="Thomas B.C."/>
            <person name="Castelle C.J."/>
            <person name="Morowitz M.J."/>
            <person name="Banfield J.F."/>
        </authorList>
    </citation>
    <scope>NUCLEOTIDE SEQUENCE</scope>
</reference>